<dbReference type="InterPro" id="IPR031107">
    <property type="entry name" value="Small_HSP"/>
</dbReference>
<accession>A0A4R2LMZ4</accession>
<feature type="domain" description="SHSP" evidence="3">
    <location>
        <begin position="30"/>
        <end position="148"/>
    </location>
</feature>
<dbReference type="EMBL" id="SLXA01000004">
    <property type="protein sequence ID" value="TCO85066.1"/>
    <property type="molecule type" value="Genomic_DNA"/>
</dbReference>
<name>A0A4R2LMZ4_9FIRM</name>
<dbReference type="AlphaFoldDB" id="A0A4R2LMZ4"/>
<dbReference type="Proteomes" id="UP000295711">
    <property type="component" value="Unassembled WGS sequence"/>
</dbReference>
<dbReference type="SUPFAM" id="SSF49764">
    <property type="entry name" value="HSP20-like chaperones"/>
    <property type="match status" value="1"/>
</dbReference>
<proteinExistence type="inferred from homology"/>
<dbReference type="Gene3D" id="2.60.40.790">
    <property type="match status" value="1"/>
</dbReference>
<dbReference type="InterPro" id="IPR002068">
    <property type="entry name" value="A-crystallin/Hsp20_dom"/>
</dbReference>
<dbReference type="Pfam" id="PF00011">
    <property type="entry name" value="HSP20"/>
    <property type="match status" value="1"/>
</dbReference>
<dbReference type="CDD" id="cd06471">
    <property type="entry name" value="ACD_LpsHSP_like"/>
    <property type="match status" value="1"/>
</dbReference>
<keyword evidence="4" id="KW-0346">Stress response</keyword>
<reference evidence="4 5" key="1">
    <citation type="submission" date="2019-03" db="EMBL/GenBank/DDBJ databases">
        <title>Genomic Encyclopedia of Type Strains, Phase IV (KMG-IV): sequencing the most valuable type-strain genomes for metagenomic binning, comparative biology and taxonomic classification.</title>
        <authorList>
            <person name="Goeker M."/>
        </authorList>
    </citation>
    <scope>NUCLEOTIDE SEQUENCE [LARGE SCALE GENOMIC DNA]</scope>
    <source>
        <strain evidence="4 5">DSM 28559</strain>
    </source>
</reference>
<evidence type="ECO:0000313" key="4">
    <source>
        <dbReference type="EMBL" id="TCO85066.1"/>
    </source>
</evidence>
<dbReference type="PANTHER" id="PTHR11527">
    <property type="entry name" value="HEAT-SHOCK PROTEIN 20 FAMILY MEMBER"/>
    <property type="match status" value="1"/>
</dbReference>
<evidence type="ECO:0000256" key="1">
    <source>
        <dbReference type="PROSITE-ProRule" id="PRU00285"/>
    </source>
</evidence>
<evidence type="ECO:0000259" key="3">
    <source>
        <dbReference type="PROSITE" id="PS01031"/>
    </source>
</evidence>
<keyword evidence="5" id="KW-1185">Reference proteome</keyword>
<organism evidence="4 5">
    <name type="scientific">Frisingicoccus caecimuris</name>
    <dbReference type="NCBI Taxonomy" id="1796636"/>
    <lineage>
        <taxon>Bacteria</taxon>
        <taxon>Bacillati</taxon>
        <taxon>Bacillota</taxon>
        <taxon>Clostridia</taxon>
        <taxon>Lachnospirales</taxon>
        <taxon>Lachnospiraceae</taxon>
        <taxon>Frisingicoccus</taxon>
    </lineage>
</organism>
<comment type="similarity">
    <text evidence="1 2">Belongs to the small heat shock protein (HSP20) family.</text>
</comment>
<gene>
    <name evidence="4" type="ORF">EV212_104121</name>
</gene>
<dbReference type="OrthoDB" id="9811615at2"/>
<dbReference type="InterPro" id="IPR008978">
    <property type="entry name" value="HSP20-like_chaperone"/>
</dbReference>
<dbReference type="RefSeq" id="WP_132090369.1">
    <property type="nucleotide sequence ID" value="NZ_JANKAQ010000004.1"/>
</dbReference>
<comment type="caution">
    <text evidence="4">The sequence shown here is derived from an EMBL/GenBank/DDBJ whole genome shotgun (WGS) entry which is preliminary data.</text>
</comment>
<protein>
    <submittedName>
        <fullName evidence="4">Heat shock protein Hsp20</fullName>
    </submittedName>
</protein>
<dbReference type="PROSITE" id="PS01031">
    <property type="entry name" value="SHSP"/>
    <property type="match status" value="1"/>
</dbReference>
<evidence type="ECO:0000256" key="2">
    <source>
        <dbReference type="RuleBase" id="RU003616"/>
    </source>
</evidence>
<evidence type="ECO:0000313" key="5">
    <source>
        <dbReference type="Proteomes" id="UP000295711"/>
    </source>
</evidence>
<sequence length="149" mass="17136">MLMPSIFNNSLFDEMMDFPFGRDFFGDSGRMLNDYRTGVMKTDVKEADGVYEVDMELPGYKKEDVSARLDKGYLTITAVKNEENNENGGNGKYIRRERYCGQCSRTFYVGENVRQEDIHAKFEDGILKLTVPKTQPAKIEEQKYISIEG</sequence>